<keyword evidence="2" id="KW-0812">Transmembrane</keyword>
<keyword evidence="4" id="KW-1185">Reference proteome</keyword>
<reference evidence="4" key="1">
    <citation type="journal article" date="2019" name="Int. J. Syst. Evol. Microbiol.">
        <title>The Global Catalogue of Microorganisms (GCM) 10K type strain sequencing project: providing services to taxonomists for standard genome sequencing and annotation.</title>
        <authorList>
            <consortium name="The Broad Institute Genomics Platform"/>
            <consortium name="The Broad Institute Genome Sequencing Center for Infectious Disease"/>
            <person name="Wu L."/>
            <person name="Ma J."/>
        </authorList>
    </citation>
    <scope>NUCLEOTIDE SEQUENCE [LARGE SCALE GENOMIC DNA]</scope>
    <source>
        <strain evidence="4">JCM 16904</strain>
    </source>
</reference>
<dbReference type="RefSeq" id="WP_344890771.1">
    <property type="nucleotide sequence ID" value="NZ_BAAAZP010000169.1"/>
</dbReference>
<sequence length="155" mass="17192">MTEPAKSRRERRERRLLLAIQSLLMVLGFASLLGLTFSATLAWFKTTLGHNTPEFFAYLGVLILALAPVAMVLQTRDAWREGYRARKPIITAWTMIGLGFLVEWAAGANWGEILFRPVVLGLMLWMARPIDDPAEVPADEVPAEPDAPTVEATDG</sequence>
<keyword evidence="2" id="KW-1133">Transmembrane helix</keyword>
<accession>A0ABP7D949</accession>
<evidence type="ECO:0000313" key="3">
    <source>
        <dbReference type="EMBL" id="GAA3702575.1"/>
    </source>
</evidence>
<evidence type="ECO:0000313" key="4">
    <source>
        <dbReference type="Proteomes" id="UP001500902"/>
    </source>
</evidence>
<feature type="transmembrane region" description="Helical" evidence="2">
    <location>
        <begin position="16"/>
        <end position="43"/>
    </location>
</feature>
<keyword evidence="2" id="KW-0472">Membrane</keyword>
<evidence type="ECO:0008006" key="5">
    <source>
        <dbReference type="Google" id="ProtNLM"/>
    </source>
</evidence>
<dbReference type="Proteomes" id="UP001500902">
    <property type="component" value="Unassembled WGS sequence"/>
</dbReference>
<evidence type="ECO:0000256" key="2">
    <source>
        <dbReference type="SAM" id="Phobius"/>
    </source>
</evidence>
<feature type="transmembrane region" description="Helical" evidence="2">
    <location>
        <begin position="55"/>
        <end position="73"/>
    </location>
</feature>
<feature type="transmembrane region" description="Helical" evidence="2">
    <location>
        <begin position="85"/>
        <end position="102"/>
    </location>
</feature>
<name>A0ABP7D949_9ACTN</name>
<evidence type="ECO:0000256" key="1">
    <source>
        <dbReference type="SAM" id="MobiDB-lite"/>
    </source>
</evidence>
<comment type="caution">
    <text evidence="3">The sequence shown here is derived from an EMBL/GenBank/DDBJ whole genome shotgun (WGS) entry which is preliminary data.</text>
</comment>
<protein>
    <recommendedName>
        <fullName evidence="5">MFS transporter</fullName>
    </recommendedName>
</protein>
<dbReference type="EMBL" id="BAAAZP010000169">
    <property type="protein sequence ID" value="GAA3702575.1"/>
    <property type="molecule type" value="Genomic_DNA"/>
</dbReference>
<feature type="region of interest" description="Disordered" evidence="1">
    <location>
        <begin position="136"/>
        <end position="155"/>
    </location>
</feature>
<gene>
    <name evidence="3" type="ORF">GCM10022224_080510</name>
</gene>
<proteinExistence type="predicted"/>
<organism evidence="3 4">
    <name type="scientific">Nonomuraea antimicrobica</name>
    <dbReference type="NCBI Taxonomy" id="561173"/>
    <lineage>
        <taxon>Bacteria</taxon>
        <taxon>Bacillati</taxon>
        <taxon>Actinomycetota</taxon>
        <taxon>Actinomycetes</taxon>
        <taxon>Streptosporangiales</taxon>
        <taxon>Streptosporangiaceae</taxon>
        <taxon>Nonomuraea</taxon>
    </lineage>
</organism>